<dbReference type="PANTHER" id="PTHR37469:SF2">
    <property type="entry name" value="CELLOBIONIC ACID PHOSPHORYLASE"/>
    <property type="match status" value="1"/>
</dbReference>
<organism evidence="5 6">
    <name type="scientific">Pontiella desulfatans</name>
    <dbReference type="NCBI Taxonomy" id="2750659"/>
    <lineage>
        <taxon>Bacteria</taxon>
        <taxon>Pseudomonadati</taxon>
        <taxon>Kiritimatiellota</taxon>
        <taxon>Kiritimatiellia</taxon>
        <taxon>Kiritimatiellales</taxon>
        <taxon>Pontiellaceae</taxon>
        <taxon>Pontiella</taxon>
    </lineage>
</organism>
<dbReference type="SUPFAM" id="SSF48208">
    <property type="entry name" value="Six-hairpin glycosidases"/>
    <property type="match status" value="1"/>
</dbReference>
<dbReference type="EMBL" id="CAAHFG010000002">
    <property type="protein sequence ID" value="VGO15070.1"/>
    <property type="molecule type" value="Genomic_DNA"/>
</dbReference>
<evidence type="ECO:0000256" key="1">
    <source>
        <dbReference type="ARBA" id="ARBA00022676"/>
    </source>
</evidence>
<keyword evidence="2" id="KW-0808">Transferase</keyword>
<dbReference type="GO" id="GO:0016757">
    <property type="term" value="F:glycosyltransferase activity"/>
    <property type="evidence" value="ECO:0007669"/>
    <property type="project" value="UniProtKB-KW"/>
</dbReference>
<sequence>MSTIGKYGRFIEEDTCFELTATPPRKWVNLHCNEIGEHEIYSEITNIGDGLTWCRDGQGNTCTLVKHDDKYLYIRDEESGAVFCPGGEPAPQTVDNVVTRYYPAKTVTTGECAGLKVEQRVFVPRKHAMEARTVWIENTTDKDKEISIFMYARFQLDGCDSEGRKVWSDNYSEIHPEINGVLVINRNADVPTDRFKGFVLTLNNYHGASGYRDYFTRSDFSLSTPKIIWGWNADNRSGIGPDCAGLVQVKINVLAGGKGRADFLLGQAASTDEVRSILAEASEETLDCWCIEQEAAEEKRTNAFTVKTGNENWDGLLNIFVKKQLYSYLINKSGFRDNLQCDCALALCDYEAAEANLLRSLASQYANGCVPHGFRPLNRLVYSDKPAWIFLAVSWLIKESGNMELLDAVVPYFESDESGTVWDHMLRAMRYLSTDLGANGLCDQHHADWNDGLEATKEAGDRESVMVTMQLCFGMKEFAELAERKGDDATAAFAQAVYDTFAARLNKVAWDGEWYARTLCADGYVIGSSESEEGRIFMNTQSWAVLSGIAPEDRARQCMESVDKLIETERGFQICAPGFSRYDPRIGQMSNSMSGCAENGGCYNHGAGFKGVADCMMGRADDAWRTFEKVTPDNPYNPVSNSECEPFSYNNYYSQVPFVKGRSGYPWRTGTAGWFTMLMVEWILGARRHYDGLLVDPCLPAKIKAASVKRTFRGTVFHITLDNSAGRCKGATEITVDGKQTDGNVLTADGGSHQVNVII</sequence>
<evidence type="ECO:0000313" key="6">
    <source>
        <dbReference type="Proteomes" id="UP000366872"/>
    </source>
</evidence>
<feature type="domain" description="Glycosyl hydrolase 94 catalytic" evidence="4">
    <location>
        <begin position="333"/>
        <end position="685"/>
    </location>
</feature>
<dbReference type="PANTHER" id="PTHR37469">
    <property type="entry name" value="CELLOBIONIC ACID PHOSPHORYLASE-RELATED"/>
    <property type="match status" value="1"/>
</dbReference>
<dbReference type="InterPro" id="IPR012341">
    <property type="entry name" value="6hp_glycosidase-like_sf"/>
</dbReference>
<dbReference type="InterPro" id="IPR011013">
    <property type="entry name" value="Gal_mutarotase_sf_dom"/>
</dbReference>
<feature type="domain" description="Glycosyl hydrolase 94 supersandwich" evidence="3">
    <location>
        <begin position="22"/>
        <end position="282"/>
    </location>
</feature>
<dbReference type="Pfam" id="PF17167">
    <property type="entry name" value="Glyco_hydro_94"/>
    <property type="match status" value="1"/>
</dbReference>
<evidence type="ECO:0000256" key="2">
    <source>
        <dbReference type="ARBA" id="ARBA00022679"/>
    </source>
</evidence>
<evidence type="ECO:0000259" key="3">
    <source>
        <dbReference type="Pfam" id="PF06165"/>
    </source>
</evidence>
<evidence type="ECO:0000313" key="5">
    <source>
        <dbReference type="EMBL" id="VGO15070.1"/>
    </source>
</evidence>
<dbReference type="Gene3D" id="1.50.10.10">
    <property type="match status" value="1"/>
</dbReference>
<accession>A0A6C2U509</accession>
<protein>
    <submittedName>
        <fullName evidence="5">Cellobiose phosphorylase</fullName>
    </submittedName>
</protein>
<dbReference type="GO" id="GO:0005975">
    <property type="term" value="P:carbohydrate metabolic process"/>
    <property type="evidence" value="ECO:0007669"/>
    <property type="project" value="InterPro"/>
</dbReference>
<dbReference type="RefSeq" id="WP_136080671.1">
    <property type="nucleotide sequence ID" value="NZ_CAAHFG010000002.1"/>
</dbReference>
<evidence type="ECO:0000259" key="4">
    <source>
        <dbReference type="Pfam" id="PF17167"/>
    </source>
</evidence>
<gene>
    <name evidence="5" type="primary">cbpA_4</name>
    <name evidence="5" type="ORF">PDESU_03650</name>
</gene>
<keyword evidence="1" id="KW-0328">Glycosyltransferase</keyword>
<dbReference type="InterPro" id="IPR010383">
    <property type="entry name" value="Glyco_hydrolase_94_b-supersand"/>
</dbReference>
<reference evidence="5 6" key="1">
    <citation type="submission" date="2019-04" db="EMBL/GenBank/DDBJ databases">
        <authorList>
            <person name="Van Vliet M D."/>
        </authorList>
    </citation>
    <scope>NUCLEOTIDE SEQUENCE [LARGE SCALE GENOMIC DNA]</scope>
    <source>
        <strain evidence="5 6">F1</strain>
    </source>
</reference>
<dbReference type="InterPro" id="IPR008928">
    <property type="entry name" value="6-hairpin_glycosidase_sf"/>
</dbReference>
<name>A0A6C2U509_PONDE</name>
<dbReference type="InterPro" id="IPR037018">
    <property type="entry name" value="GH65_N"/>
</dbReference>
<dbReference type="InterPro" id="IPR033432">
    <property type="entry name" value="GH94_catalytic"/>
</dbReference>
<dbReference type="Pfam" id="PF06165">
    <property type="entry name" value="GH94_b-supersand"/>
    <property type="match status" value="1"/>
</dbReference>
<dbReference type="GO" id="GO:0030246">
    <property type="term" value="F:carbohydrate binding"/>
    <property type="evidence" value="ECO:0007669"/>
    <property type="project" value="InterPro"/>
</dbReference>
<dbReference type="InterPro" id="IPR052047">
    <property type="entry name" value="GH94_Enzymes"/>
</dbReference>
<dbReference type="Gene3D" id="2.60.420.10">
    <property type="entry name" value="Maltose phosphorylase, domain 3"/>
    <property type="match status" value="1"/>
</dbReference>
<dbReference type="SUPFAM" id="SSF74650">
    <property type="entry name" value="Galactose mutarotase-like"/>
    <property type="match status" value="1"/>
</dbReference>
<keyword evidence="6" id="KW-1185">Reference proteome</keyword>
<dbReference type="Gene3D" id="2.70.98.40">
    <property type="entry name" value="Glycoside hydrolase, family 65, N-terminal domain"/>
    <property type="match status" value="1"/>
</dbReference>
<dbReference type="Proteomes" id="UP000366872">
    <property type="component" value="Unassembled WGS sequence"/>
</dbReference>
<dbReference type="AlphaFoldDB" id="A0A6C2U509"/>
<proteinExistence type="predicted"/>